<evidence type="ECO:0000256" key="4">
    <source>
        <dbReference type="SAM" id="SignalP"/>
    </source>
</evidence>
<gene>
    <name evidence="6" type="ORF">GSLYS_00000915001</name>
</gene>
<dbReference type="Gene3D" id="2.10.90.10">
    <property type="entry name" value="Cystine-knot cytokines"/>
    <property type="match status" value="1"/>
</dbReference>
<feature type="chain" id="PRO_5043617988" description="Spaetzle domain-containing protein" evidence="4">
    <location>
        <begin position="20"/>
        <end position="171"/>
    </location>
</feature>
<feature type="domain" description="Spaetzle" evidence="5">
    <location>
        <begin position="64"/>
        <end position="159"/>
    </location>
</feature>
<evidence type="ECO:0000256" key="3">
    <source>
        <dbReference type="ARBA" id="ARBA00023180"/>
    </source>
</evidence>
<dbReference type="Proteomes" id="UP001497497">
    <property type="component" value="Unassembled WGS sequence"/>
</dbReference>
<dbReference type="InterPro" id="IPR052444">
    <property type="entry name" value="Spz/Toll_ligand-like"/>
</dbReference>
<dbReference type="PANTHER" id="PTHR23199">
    <property type="entry name" value="NEUROTROPHIN 1-RELATED"/>
    <property type="match status" value="1"/>
</dbReference>
<accession>A0AAV2GZG8</accession>
<evidence type="ECO:0000313" key="6">
    <source>
        <dbReference type="EMBL" id="CAL1526738.1"/>
    </source>
</evidence>
<proteinExistence type="predicted"/>
<dbReference type="InterPro" id="IPR029034">
    <property type="entry name" value="Cystine-knot_cytokine"/>
</dbReference>
<keyword evidence="3" id="KW-0325">Glycoprotein</keyword>
<keyword evidence="7" id="KW-1185">Reference proteome</keyword>
<reference evidence="6 7" key="1">
    <citation type="submission" date="2024-04" db="EMBL/GenBank/DDBJ databases">
        <authorList>
            <consortium name="Genoscope - CEA"/>
            <person name="William W."/>
        </authorList>
    </citation>
    <scope>NUCLEOTIDE SEQUENCE [LARGE SCALE GENOMIC DNA]</scope>
</reference>
<dbReference type="GO" id="GO:0005121">
    <property type="term" value="F:Toll binding"/>
    <property type="evidence" value="ECO:0007669"/>
    <property type="project" value="TreeGrafter"/>
</dbReference>
<feature type="signal peptide" evidence="4">
    <location>
        <begin position="1"/>
        <end position="19"/>
    </location>
</feature>
<dbReference type="Pfam" id="PF16077">
    <property type="entry name" value="Spaetzle"/>
    <property type="match status" value="1"/>
</dbReference>
<dbReference type="PANTHER" id="PTHR23199:SF12">
    <property type="entry name" value="NEUROTROPHIN 1-RELATED"/>
    <property type="match status" value="1"/>
</dbReference>
<evidence type="ECO:0000259" key="5">
    <source>
        <dbReference type="Pfam" id="PF16077"/>
    </source>
</evidence>
<comment type="caution">
    <text evidence="6">The sequence shown here is derived from an EMBL/GenBank/DDBJ whole genome shotgun (WGS) entry which is preliminary data.</text>
</comment>
<evidence type="ECO:0000313" key="7">
    <source>
        <dbReference type="Proteomes" id="UP001497497"/>
    </source>
</evidence>
<evidence type="ECO:0000256" key="2">
    <source>
        <dbReference type="ARBA" id="ARBA00023157"/>
    </source>
</evidence>
<dbReference type="GO" id="GO:0021556">
    <property type="term" value="P:central nervous system formation"/>
    <property type="evidence" value="ECO:0007669"/>
    <property type="project" value="TreeGrafter"/>
</dbReference>
<dbReference type="SUPFAM" id="SSF57501">
    <property type="entry name" value="Cystine-knot cytokines"/>
    <property type="match status" value="1"/>
</dbReference>
<dbReference type="EMBL" id="CAXITT010000008">
    <property type="protein sequence ID" value="CAL1526738.1"/>
    <property type="molecule type" value="Genomic_DNA"/>
</dbReference>
<name>A0AAV2GZG8_LYMST</name>
<dbReference type="GO" id="GO:0045087">
    <property type="term" value="P:innate immune response"/>
    <property type="evidence" value="ECO:0007669"/>
    <property type="project" value="TreeGrafter"/>
</dbReference>
<evidence type="ECO:0000256" key="1">
    <source>
        <dbReference type="ARBA" id="ARBA00022729"/>
    </source>
</evidence>
<dbReference type="AlphaFoldDB" id="A0AAV2GZG8"/>
<dbReference type="GO" id="GO:0005615">
    <property type="term" value="C:extracellular space"/>
    <property type="evidence" value="ECO:0007669"/>
    <property type="project" value="UniProtKB-ARBA"/>
</dbReference>
<dbReference type="InterPro" id="IPR032104">
    <property type="entry name" value="Spaetzle"/>
</dbReference>
<dbReference type="GO" id="GO:0008083">
    <property type="term" value="F:growth factor activity"/>
    <property type="evidence" value="ECO:0007669"/>
    <property type="project" value="TreeGrafter"/>
</dbReference>
<protein>
    <recommendedName>
        <fullName evidence="5">Spaetzle domain-containing protein</fullName>
    </recommendedName>
</protein>
<sequence>MRMIFLLGIMLVSLPTAPSLFTYEDTESDVSRSQILKAILEQSQEFFDISKRMAATVDVPARMECCPSETHLIHPRGGISRDGKLLEIYRDHRTVQKFYQTACKADVQDEPCHLIKRKYQPASRCAQRFSYVYAFVRDFNVSESFRLDYIRVKSGCSCELDVTLHEEIELR</sequence>
<keyword evidence="2" id="KW-1015">Disulfide bond</keyword>
<organism evidence="6 7">
    <name type="scientific">Lymnaea stagnalis</name>
    <name type="common">Great pond snail</name>
    <name type="synonym">Helix stagnalis</name>
    <dbReference type="NCBI Taxonomy" id="6523"/>
    <lineage>
        <taxon>Eukaryota</taxon>
        <taxon>Metazoa</taxon>
        <taxon>Spiralia</taxon>
        <taxon>Lophotrochozoa</taxon>
        <taxon>Mollusca</taxon>
        <taxon>Gastropoda</taxon>
        <taxon>Heterobranchia</taxon>
        <taxon>Euthyneura</taxon>
        <taxon>Panpulmonata</taxon>
        <taxon>Hygrophila</taxon>
        <taxon>Lymnaeoidea</taxon>
        <taxon>Lymnaeidae</taxon>
        <taxon>Lymnaea</taxon>
    </lineage>
</organism>
<keyword evidence="1 4" id="KW-0732">Signal</keyword>